<reference evidence="1" key="1">
    <citation type="submission" date="2021-06" db="EMBL/GenBank/DDBJ databases">
        <authorList>
            <person name="Kallberg Y."/>
            <person name="Tangrot J."/>
            <person name="Rosling A."/>
        </authorList>
    </citation>
    <scope>NUCLEOTIDE SEQUENCE</scope>
    <source>
        <strain evidence="1">MA461A</strain>
    </source>
</reference>
<proteinExistence type="predicted"/>
<feature type="non-terminal residue" evidence="1">
    <location>
        <position position="1"/>
    </location>
</feature>
<dbReference type="EMBL" id="CAJVQC010003448">
    <property type="protein sequence ID" value="CAG8527132.1"/>
    <property type="molecule type" value="Genomic_DNA"/>
</dbReference>
<comment type="caution">
    <text evidence="1">The sequence shown here is derived from an EMBL/GenBank/DDBJ whole genome shotgun (WGS) entry which is preliminary data.</text>
</comment>
<sequence>IPPNCQEPFLNLIKTQSELKKFEPKYFSTTSFTPLLQHKMLQLDQLPNLRKFIEKAKYLRYIEIVRSDVKKQKDSEREIIDFCHVRNIKCSLKYQLERYKDYICTYEINFESYIRTEE</sequence>
<protein>
    <submittedName>
        <fullName evidence="1">34950_t:CDS:1</fullName>
    </submittedName>
</protein>
<dbReference type="Proteomes" id="UP000789920">
    <property type="component" value="Unassembled WGS sequence"/>
</dbReference>
<evidence type="ECO:0000313" key="1">
    <source>
        <dbReference type="EMBL" id="CAG8527132.1"/>
    </source>
</evidence>
<organism evidence="1 2">
    <name type="scientific">Racocetra persica</name>
    <dbReference type="NCBI Taxonomy" id="160502"/>
    <lineage>
        <taxon>Eukaryota</taxon>
        <taxon>Fungi</taxon>
        <taxon>Fungi incertae sedis</taxon>
        <taxon>Mucoromycota</taxon>
        <taxon>Glomeromycotina</taxon>
        <taxon>Glomeromycetes</taxon>
        <taxon>Diversisporales</taxon>
        <taxon>Gigasporaceae</taxon>
        <taxon>Racocetra</taxon>
    </lineage>
</organism>
<gene>
    <name evidence="1" type="ORF">RPERSI_LOCUS2971</name>
</gene>
<accession>A0ACA9LI91</accession>
<evidence type="ECO:0000313" key="2">
    <source>
        <dbReference type="Proteomes" id="UP000789920"/>
    </source>
</evidence>
<keyword evidence="2" id="KW-1185">Reference proteome</keyword>
<name>A0ACA9LI91_9GLOM</name>